<evidence type="ECO:0000256" key="6">
    <source>
        <dbReference type="SAM" id="MobiDB-lite"/>
    </source>
</evidence>
<dbReference type="PANTHER" id="PTHR33048:SF47">
    <property type="entry name" value="INTEGRAL MEMBRANE PROTEIN-RELATED"/>
    <property type="match status" value="1"/>
</dbReference>
<evidence type="ECO:0000256" key="2">
    <source>
        <dbReference type="ARBA" id="ARBA00022692"/>
    </source>
</evidence>
<feature type="compositionally biased region" description="Polar residues" evidence="6">
    <location>
        <begin position="222"/>
        <end position="241"/>
    </location>
</feature>
<proteinExistence type="inferred from homology"/>
<evidence type="ECO:0000313" key="9">
    <source>
        <dbReference type="EMBL" id="EAQ89696.1"/>
    </source>
</evidence>
<feature type="region of interest" description="Disordered" evidence="6">
    <location>
        <begin position="217"/>
        <end position="241"/>
    </location>
</feature>
<reference evidence="10" key="1">
    <citation type="journal article" date="2015" name="Genome Announc.">
        <title>Draft genome sequence of the cellulolytic fungus Chaetomium globosum.</title>
        <authorList>
            <person name="Cuomo C.A."/>
            <person name="Untereiner W.A."/>
            <person name="Ma L.-J."/>
            <person name="Grabherr M."/>
            <person name="Birren B.W."/>
        </authorList>
    </citation>
    <scope>NUCLEOTIDE SEQUENCE [LARGE SCALE GENOMIC DNA]</scope>
    <source>
        <strain evidence="10">ATCC 6205 / CBS 148.51 / DSM 1962 / NBRC 6347 / NRRL 1970</strain>
    </source>
</reference>
<name>Q2H4V0_CHAGB</name>
<evidence type="ECO:0000256" key="4">
    <source>
        <dbReference type="ARBA" id="ARBA00023136"/>
    </source>
</evidence>
<dbReference type="InParanoid" id="Q2H4V0"/>
<dbReference type="InterPro" id="IPR049326">
    <property type="entry name" value="Rhodopsin_dom_fungi"/>
</dbReference>
<keyword evidence="2 7" id="KW-0812">Transmembrane</keyword>
<dbReference type="RefSeq" id="XP_001222410.1">
    <property type="nucleotide sequence ID" value="XM_001222409.1"/>
</dbReference>
<comment type="similarity">
    <text evidence="5">Belongs to the SAT4 family.</text>
</comment>
<dbReference type="eggNOG" id="ENOG502RK3E">
    <property type="taxonomic scope" value="Eukaryota"/>
</dbReference>
<dbReference type="Proteomes" id="UP000001056">
    <property type="component" value="Unassembled WGS sequence"/>
</dbReference>
<gene>
    <name evidence="9" type="ORF">CHGG_06315</name>
</gene>
<evidence type="ECO:0000256" key="5">
    <source>
        <dbReference type="ARBA" id="ARBA00038359"/>
    </source>
</evidence>
<dbReference type="PANTHER" id="PTHR33048">
    <property type="entry name" value="PTH11-LIKE INTEGRAL MEMBRANE PROTEIN (AFU_ORTHOLOGUE AFUA_5G11245)"/>
    <property type="match status" value="1"/>
</dbReference>
<comment type="subcellular location">
    <subcellularLocation>
        <location evidence="1">Membrane</location>
        <topology evidence="1">Multi-pass membrane protein</topology>
    </subcellularLocation>
</comment>
<dbReference type="EMBL" id="CH408031">
    <property type="protein sequence ID" value="EAQ89696.1"/>
    <property type="molecule type" value="Genomic_DNA"/>
</dbReference>
<evidence type="ECO:0000256" key="3">
    <source>
        <dbReference type="ARBA" id="ARBA00022989"/>
    </source>
</evidence>
<protein>
    <recommendedName>
        <fullName evidence="8">Rhodopsin domain-containing protein</fullName>
    </recommendedName>
</protein>
<keyword evidence="10" id="KW-1185">Reference proteome</keyword>
<accession>Q2H4V0</accession>
<keyword evidence="4 7" id="KW-0472">Membrane</keyword>
<feature type="transmembrane region" description="Helical" evidence="7">
    <location>
        <begin position="21"/>
        <end position="43"/>
    </location>
</feature>
<evidence type="ECO:0000259" key="8">
    <source>
        <dbReference type="Pfam" id="PF20684"/>
    </source>
</evidence>
<keyword evidence="3 7" id="KW-1133">Transmembrane helix</keyword>
<organism evidence="9 10">
    <name type="scientific">Chaetomium globosum (strain ATCC 6205 / CBS 148.51 / DSM 1962 / NBRC 6347 / NRRL 1970)</name>
    <name type="common">Soil fungus</name>
    <dbReference type="NCBI Taxonomy" id="306901"/>
    <lineage>
        <taxon>Eukaryota</taxon>
        <taxon>Fungi</taxon>
        <taxon>Dikarya</taxon>
        <taxon>Ascomycota</taxon>
        <taxon>Pezizomycotina</taxon>
        <taxon>Sordariomycetes</taxon>
        <taxon>Sordariomycetidae</taxon>
        <taxon>Sordariales</taxon>
        <taxon>Chaetomiaceae</taxon>
        <taxon>Chaetomium</taxon>
    </lineage>
</organism>
<dbReference type="Pfam" id="PF20684">
    <property type="entry name" value="Fung_rhodopsin"/>
    <property type="match status" value="1"/>
</dbReference>
<dbReference type="GeneID" id="4390510"/>
<evidence type="ECO:0000313" key="10">
    <source>
        <dbReference type="Proteomes" id="UP000001056"/>
    </source>
</evidence>
<dbReference type="VEuPathDB" id="FungiDB:CHGG_06315"/>
<dbReference type="OrthoDB" id="5283415at2759"/>
<evidence type="ECO:0000256" key="7">
    <source>
        <dbReference type="SAM" id="Phobius"/>
    </source>
</evidence>
<dbReference type="GO" id="GO:0016020">
    <property type="term" value="C:membrane"/>
    <property type="evidence" value="ECO:0007669"/>
    <property type="project" value="UniProtKB-SubCell"/>
</dbReference>
<dbReference type="AlphaFoldDB" id="Q2H4V0"/>
<dbReference type="InterPro" id="IPR052337">
    <property type="entry name" value="SAT4-like"/>
</dbReference>
<evidence type="ECO:0000256" key="1">
    <source>
        <dbReference type="ARBA" id="ARBA00004141"/>
    </source>
</evidence>
<sequence length="241" mass="26428">MTLVVPFIAFLSIKLSNRIRFALLGVFALGALVTVTSVIRLYYVLRMWVLTPEDRHYSLGYTLNTVEVNLAIVTATIPALWPLGRLWFPAMFESMGINRPYLYPDIEVGYVLSQSRASRQVASSAGAGAGAAAKQARPALRGKILWLQRPRQPSFLRPSPAGGDAGIGLTDIRDQRVFGVTTRRRNHADVGGGDDEDGFEDYHEMIRRTEVSLVHEGDGASTLCNTTESEGARSNSEMRGG</sequence>
<dbReference type="HOGENOM" id="CLU_1151678_0_0_1"/>
<feature type="domain" description="Rhodopsin" evidence="8">
    <location>
        <begin position="2"/>
        <end position="83"/>
    </location>
</feature>